<dbReference type="Gene3D" id="1.10.10.10">
    <property type="entry name" value="Winged helix-like DNA-binding domain superfamily/Winged helix DNA-binding domain"/>
    <property type="match status" value="1"/>
</dbReference>
<evidence type="ECO:0000256" key="1">
    <source>
        <dbReference type="ARBA" id="ARBA00006479"/>
    </source>
</evidence>
<dbReference type="InterPro" id="IPR036388">
    <property type="entry name" value="WH-like_DNA-bd_sf"/>
</dbReference>
<dbReference type="Pfam" id="PF00480">
    <property type="entry name" value="ROK"/>
    <property type="match status" value="1"/>
</dbReference>
<proteinExistence type="inferred from homology"/>
<evidence type="ECO:0000313" key="2">
    <source>
        <dbReference type="EMBL" id="ABR66986.1"/>
    </source>
</evidence>
<dbReference type="InterPro" id="IPR043129">
    <property type="entry name" value="ATPase_NBD"/>
</dbReference>
<dbReference type="SUPFAM" id="SSF53067">
    <property type="entry name" value="Actin-like ATPase domain"/>
    <property type="match status" value="1"/>
</dbReference>
<reference evidence="2" key="2">
    <citation type="journal article" date="2008" name="Plasmid">
        <title>Comparative analysis of eight Arthrobacter plasmids.</title>
        <authorList>
            <person name="Jerke K."/>
            <person name="Nakatsu C.H."/>
            <person name="Beasley F."/>
            <person name="Konopka A."/>
        </authorList>
    </citation>
    <scope>NUCLEOTIDE SEQUENCE</scope>
    <source>
        <strain evidence="2">AK-1</strain>
        <plasmid evidence="2">pSI-1</plasmid>
    </source>
</reference>
<dbReference type="RefSeq" id="WP_012311518.1">
    <property type="nucleotide sequence ID" value="NC_010494.1"/>
</dbReference>
<geneLocation type="plasmid" evidence="2">
    <name>pSI-1</name>
</geneLocation>
<dbReference type="GO" id="GO:0016853">
    <property type="term" value="F:isomerase activity"/>
    <property type="evidence" value="ECO:0007669"/>
    <property type="project" value="UniProtKB-KW"/>
</dbReference>
<dbReference type="PROSITE" id="PS01125">
    <property type="entry name" value="ROK"/>
    <property type="match status" value="1"/>
</dbReference>
<accession>A6YFI2</accession>
<protein>
    <submittedName>
        <fullName evidence="2">Putative isomerase</fullName>
    </submittedName>
</protein>
<dbReference type="InterPro" id="IPR049874">
    <property type="entry name" value="ROK_cs"/>
</dbReference>
<dbReference type="EMBL" id="EF495211">
    <property type="protein sequence ID" value="ABR66986.1"/>
    <property type="molecule type" value="Genomic_DNA"/>
</dbReference>
<dbReference type="Gene3D" id="3.30.420.40">
    <property type="match status" value="2"/>
</dbReference>
<dbReference type="InterPro" id="IPR036390">
    <property type="entry name" value="WH_DNA-bd_sf"/>
</dbReference>
<reference evidence="2" key="1">
    <citation type="submission" date="2007-03" db="EMBL/GenBank/DDBJ databases">
        <authorList>
            <person name="Jerke K.H."/>
            <person name="Nakatsu C.H."/>
            <person name="Konopka A.E."/>
        </authorList>
    </citation>
    <scope>NUCLEOTIDE SEQUENCE</scope>
    <source>
        <strain evidence="2">AK-1</strain>
        <plasmid evidence="2">pSI-1</plasmid>
    </source>
</reference>
<keyword evidence="2" id="KW-0413">Isomerase</keyword>
<dbReference type="SUPFAM" id="SSF46785">
    <property type="entry name" value="Winged helix' DNA-binding domain"/>
    <property type="match status" value="1"/>
</dbReference>
<dbReference type="InterPro" id="IPR000600">
    <property type="entry name" value="ROK"/>
</dbReference>
<dbReference type="SMR" id="A6YFI2"/>
<name>A6YFI2_9MICC</name>
<sequence length="406" mass="41978">MTVVQTLPAADSQSRTKKAAPGFGASELFQILRDGRPRTRSELAAATGFARSTITARVEELLQTGFITPVGDAASTGGRPPARVAFNPSARVVAAGDIGATHATVAVMDLAGTTLAKTREQIQIADGPEPVLDRLTETVSSLLSTIERTSEDLIAVGIGLPGPVEHSTGKPSQPPIMPGWDGFDVPAYVQRTYDVAVLVDNDVNIMALGERAVSWPETENMVFLKVATGIGSGIISSGQLQRGEKGTAGDVGHIAVNRAAGIACRCGNIGCLEAIAGRPAVARALRSAGVDVPNDTDVIALVRQGNILASQIMRQAGRDIGEVLNMCVSLLNPAVIVIGGSMAEAGEQLIAGIREVVYARSTPLATQDLSIVQARTGADAGITGAAIMALDHVLAPENLQMLAASQ</sequence>
<dbReference type="AlphaFoldDB" id="A6YFI2"/>
<dbReference type="PANTHER" id="PTHR18964:SF173">
    <property type="entry name" value="GLUCOKINASE"/>
    <property type="match status" value="1"/>
</dbReference>
<keyword evidence="2" id="KW-0614">Plasmid</keyword>
<dbReference type="Pfam" id="PF13412">
    <property type="entry name" value="HTH_24"/>
    <property type="match status" value="1"/>
</dbReference>
<comment type="similarity">
    <text evidence="1">Belongs to the ROK (NagC/XylR) family.</text>
</comment>
<organism evidence="2">
    <name type="scientific">Arthrobacter sp. AK-1</name>
    <dbReference type="NCBI Taxonomy" id="415095"/>
    <lineage>
        <taxon>Bacteria</taxon>
        <taxon>Bacillati</taxon>
        <taxon>Actinomycetota</taxon>
        <taxon>Actinomycetes</taxon>
        <taxon>Micrococcales</taxon>
        <taxon>Micrococcaceae</taxon>
        <taxon>Arthrobacter</taxon>
    </lineage>
</organism>
<dbReference type="PANTHER" id="PTHR18964">
    <property type="entry name" value="ROK (REPRESSOR, ORF, KINASE) FAMILY"/>
    <property type="match status" value="1"/>
</dbReference>